<evidence type="ECO:0000313" key="3">
    <source>
        <dbReference type="EMBL" id="MDI6449843.1"/>
    </source>
</evidence>
<feature type="transmembrane region" description="Helical" evidence="2">
    <location>
        <begin position="6"/>
        <end position="25"/>
    </location>
</feature>
<dbReference type="RefSeq" id="WP_349245252.1">
    <property type="nucleotide sequence ID" value="NZ_JASCXX010000014.1"/>
</dbReference>
<name>A0AAW6TW01_9BACT</name>
<protein>
    <submittedName>
        <fullName evidence="3">Type II secretion system protein</fullName>
    </submittedName>
</protein>
<dbReference type="SUPFAM" id="SSF54523">
    <property type="entry name" value="Pili subunits"/>
    <property type="match status" value="1"/>
</dbReference>
<keyword evidence="2" id="KW-0472">Membrane</keyword>
<dbReference type="EMBL" id="JASCXX010000014">
    <property type="protein sequence ID" value="MDI6449843.1"/>
    <property type="molecule type" value="Genomic_DNA"/>
</dbReference>
<dbReference type="NCBIfam" id="TIGR02532">
    <property type="entry name" value="IV_pilin_GFxxxE"/>
    <property type="match status" value="1"/>
</dbReference>
<evidence type="ECO:0000256" key="2">
    <source>
        <dbReference type="SAM" id="Phobius"/>
    </source>
</evidence>
<keyword evidence="2" id="KW-0812">Transmembrane</keyword>
<dbReference type="GO" id="GO:0015627">
    <property type="term" value="C:type II protein secretion system complex"/>
    <property type="evidence" value="ECO:0007669"/>
    <property type="project" value="InterPro"/>
</dbReference>
<dbReference type="Pfam" id="PF07963">
    <property type="entry name" value="N_methyl"/>
    <property type="match status" value="1"/>
</dbReference>
<organism evidence="3 4">
    <name type="scientific">Anaerobaca lacustris</name>
    <dbReference type="NCBI Taxonomy" id="3044600"/>
    <lineage>
        <taxon>Bacteria</taxon>
        <taxon>Pseudomonadati</taxon>
        <taxon>Planctomycetota</taxon>
        <taxon>Phycisphaerae</taxon>
        <taxon>Sedimentisphaerales</taxon>
        <taxon>Anaerobacaceae</taxon>
        <taxon>Anaerobaca</taxon>
    </lineage>
</organism>
<dbReference type="InterPro" id="IPR012902">
    <property type="entry name" value="N_methyl_site"/>
</dbReference>
<dbReference type="InterPro" id="IPR045584">
    <property type="entry name" value="Pilin-like"/>
</dbReference>
<dbReference type="InterPro" id="IPR000983">
    <property type="entry name" value="Bac_GSPG_pilin"/>
</dbReference>
<reference evidence="3" key="1">
    <citation type="submission" date="2023-05" db="EMBL/GenBank/DDBJ databases">
        <title>Anaerotaeda fermentans gen. nov., sp. nov., a novel anaerobic planctomycete of the new family within the order Sedimentisphaerales isolated from Taman Peninsula, Russia.</title>
        <authorList>
            <person name="Khomyakova M.A."/>
            <person name="Merkel A.Y."/>
            <person name="Slobodkin A.I."/>
        </authorList>
    </citation>
    <scope>NUCLEOTIDE SEQUENCE</scope>
    <source>
        <strain evidence="3">M17dextr</strain>
    </source>
</reference>
<evidence type="ECO:0000256" key="1">
    <source>
        <dbReference type="ARBA" id="ARBA00022481"/>
    </source>
</evidence>
<dbReference type="AlphaFoldDB" id="A0AAW6TW01"/>
<proteinExistence type="predicted"/>
<dbReference type="Gene3D" id="3.30.700.10">
    <property type="entry name" value="Glycoprotein, Type 4 Pilin"/>
    <property type="match status" value="1"/>
</dbReference>
<dbReference type="GO" id="GO:0015628">
    <property type="term" value="P:protein secretion by the type II secretion system"/>
    <property type="evidence" value="ECO:0007669"/>
    <property type="project" value="InterPro"/>
</dbReference>
<evidence type="ECO:0000313" key="4">
    <source>
        <dbReference type="Proteomes" id="UP001431776"/>
    </source>
</evidence>
<dbReference type="Proteomes" id="UP001431776">
    <property type="component" value="Unassembled WGS sequence"/>
</dbReference>
<keyword evidence="4" id="KW-1185">Reference proteome</keyword>
<comment type="caution">
    <text evidence="3">The sequence shown here is derived from an EMBL/GenBank/DDBJ whole genome shotgun (WGS) entry which is preliminary data.</text>
</comment>
<keyword evidence="1" id="KW-0488">Methylation</keyword>
<dbReference type="PRINTS" id="PR00813">
    <property type="entry name" value="BCTERIALGSPG"/>
</dbReference>
<sequence length="284" mass="32502">MKTRAFTLIELLVVIAIIALLMAIIMPALNLAKKKAATTACLSNTKNLSLGWYMYMQDNDGRIMSCEDYATEPGGKFIGWCGIPRDEGGNRMSISQTEPPVTDEDEIRGIREGVLFPYVKNPKVYHCPGDNIRKSMYDGTRVFVTYSIPQCLYYVTDPGDPRYNHQIRRFDEISSPSTRYVFVESAETRNWNSSHHFVLGAPEYTQLSRWGWWGPMAVNHGDSSVLGFCDGHSEVRKWRDRFTIERVDKLLTQGVTQYGIEYPPEGQTSDIDYMAAGWAYRYRR</sequence>
<dbReference type="PANTHER" id="PTHR30093">
    <property type="entry name" value="GENERAL SECRETION PATHWAY PROTEIN G"/>
    <property type="match status" value="1"/>
</dbReference>
<gene>
    <name evidence="3" type="ORF">QJ522_12365</name>
</gene>
<keyword evidence="2" id="KW-1133">Transmembrane helix</keyword>
<accession>A0AAW6TW01</accession>